<organism evidence="9 10">
    <name type="scientific">Thermocladium modestius</name>
    <dbReference type="NCBI Taxonomy" id="62609"/>
    <lineage>
        <taxon>Archaea</taxon>
        <taxon>Thermoproteota</taxon>
        <taxon>Thermoprotei</taxon>
        <taxon>Thermoproteales</taxon>
        <taxon>Thermoproteaceae</taxon>
        <taxon>Thermocladium</taxon>
    </lineage>
</organism>
<dbReference type="InterPro" id="IPR052165">
    <property type="entry name" value="Membrane_assoc_protease"/>
</dbReference>
<name>A0A830GUX3_9CREN</name>
<feature type="transmembrane region" description="Helical" evidence="5">
    <location>
        <begin position="337"/>
        <end position="361"/>
    </location>
</feature>
<dbReference type="SUPFAM" id="SSF52096">
    <property type="entry name" value="ClpP/crotonase"/>
    <property type="match status" value="1"/>
</dbReference>
<dbReference type="InterPro" id="IPR002810">
    <property type="entry name" value="NfeD-like_C"/>
</dbReference>
<keyword evidence="4 5" id="KW-0472">Membrane</keyword>
<dbReference type="Gene3D" id="2.40.50.140">
    <property type="entry name" value="Nucleic acid-binding proteins"/>
    <property type="match status" value="1"/>
</dbReference>
<dbReference type="Pfam" id="PF24961">
    <property type="entry name" value="NfeD_membrane"/>
    <property type="match status" value="1"/>
</dbReference>
<comment type="subcellular location">
    <subcellularLocation>
        <location evidence="1">Membrane</location>
        <topology evidence="1">Multi-pass membrane protein</topology>
    </subcellularLocation>
</comment>
<dbReference type="InterPro" id="IPR056738">
    <property type="entry name" value="NfeD1b_N"/>
</dbReference>
<evidence type="ECO:0000256" key="2">
    <source>
        <dbReference type="ARBA" id="ARBA00022692"/>
    </source>
</evidence>
<feature type="domain" description="NfeD1b N-terminal" evidence="8">
    <location>
        <begin position="55"/>
        <end position="174"/>
    </location>
</feature>
<dbReference type="EMBL" id="BMNL01000003">
    <property type="protein sequence ID" value="GGP21648.1"/>
    <property type="molecule type" value="Genomic_DNA"/>
</dbReference>
<evidence type="ECO:0000256" key="1">
    <source>
        <dbReference type="ARBA" id="ARBA00004141"/>
    </source>
</evidence>
<evidence type="ECO:0000256" key="3">
    <source>
        <dbReference type="ARBA" id="ARBA00022989"/>
    </source>
</evidence>
<dbReference type="PANTHER" id="PTHR33507:SF4">
    <property type="entry name" value="NODULATION COMPETITIVENESS PROTEIN NFED"/>
    <property type="match status" value="1"/>
</dbReference>
<protein>
    <recommendedName>
        <fullName evidence="11">Nodulation protein NfeD</fullName>
    </recommendedName>
</protein>
<comment type="caution">
    <text evidence="9">The sequence shown here is derived from an EMBL/GenBank/DDBJ whole genome shotgun (WGS) entry which is preliminary data.</text>
</comment>
<dbReference type="CDD" id="cd07020">
    <property type="entry name" value="Clp_protease_NfeD_1"/>
    <property type="match status" value="1"/>
</dbReference>
<reference evidence="9" key="2">
    <citation type="submission" date="2020-09" db="EMBL/GenBank/DDBJ databases">
        <authorList>
            <person name="Sun Q."/>
            <person name="Ohkuma M."/>
        </authorList>
    </citation>
    <scope>NUCLEOTIDE SEQUENCE</scope>
    <source>
        <strain evidence="9">JCM 10088</strain>
    </source>
</reference>
<evidence type="ECO:0000313" key="10">
    <source>
        <dbReference type="Proteomes" id="UP000610960"/>
    </source>
</evidence>
<dbReference type="PANTHER" id="PTHR33507">
    <property type="entry name" value="INNER MEMBRANE PROTEIN YBBJ"/>
    <property type="match status" value="1"/>
</dbReference>
<dbReference type="InterPro" id="IPR029045">
    <property type="entry name" value="ClpP/crotonase-like_dom_sf"/>
</dbReference>
<dbReference type="Pfam" id="PF25145">
    <property type="entry name" value="NfeD1b_N"/>
    <property type="match status" value="1"/>
</dbReference>
<dbReference type="Proteomes" id="UP000610960">
    <property type="component" value="Unassembled WGS sequence"/>
</dbReference>
<feature type="transmembrane region" description="Helical" evidence="5">
    <location>
        <begin position="239"/>
        <end position="258"/>
    </location>
</feature>
<feature type="domain" description="NfeD integral membrane" evidence="7">
    <location>
        <begin position="238"/>
        <end position="355"/>
    </location>
</feature>
<keyword evidence="3 5" id="KW-1133">Transmembrane helix</keyword>
<gene>
    <name evidence="9" type="ORF">GCM10007981_14310</name>
</gene>
<accession>A0A830GUX3</accession>
<dbReference type="GO" id="GO:0016020">
    <property type="term" value="C:membrane"/>
    <property type="evidence" value="ECO:0007669"/>
    <property type="project" value="UniProtKB-SubCell"/>
</dbReference>
<dbReference type="InterPro" id="IPR056739">
    <property type="entry name" value="NfeD_membrane"/>
</dbReference>
<dbReference type="InterPro" id="IPR012340">
    <property type="entry name" value="NA-bd_OB-fold"/>
</dbReference>
<evidence type="ECO:0000259" key="8">
    <source>
        <dbReference type="Pfam" id="PF25145"/>
    </source>
</evidence>
<sequence length="440" mass="46908">MMLGRYIWLILALLPLLSASFLHATTVYVYNLNGEITSTTYEELASIYSGLPNGSVVVIEMQTPGGELDAALNIVQLFETSNITTIGYVYPSGSYAWSGGTLVLLATDVAAMAPGTVIGSCQPVEINPLTGQETFITQPKIINAVAKYFEETAQYRGRNATFAMDCVYNDTNLDPEEALRYGVINAVASNLTELLSQINGTQVNGRPLIIRSLNVVPLSPSISFQLYEALSNPVTQEVLEFLAILLILVGVITMHLYLAGIGAVVFLIPIVIGLSINYAALALLIIGIGLIALEWHGGGKAHGILMGVGAAVIVVGIVLLAPNLSAPSYELRYEPSGLSVVLFVEIAIIVALVAYIIYIITRAVTHKPISRRLILPTGKVGIAVDSIKAGGMGTVKVEGEYWRAKSLDDVAEGDPIVVVDFDGYVVTVRKSSAGQPQSPL</sequence>
<dbReference type="Pfam" id="PF01957">
    <property type="entry name" value="NfeD"/>
    <property type="match status" value="1"/>
</dbReference>
<evidence type="ECO:0000259" key="6">
    <source>
        <dbReference type="Pfam" id="PF01957"/>
    </source>
</evidence>
<dbReference type="AlphaFoldDB" id="A0A830GUX3"/>
<dbReference type="SUPFAM" id="SSF141322">
    <property type="entry name" value="NfeD domain-like"/>
    <property type="match status" value="1"/>
</dbReference>
<evidence type="ECO:0000256" key="5">
    <source>
        <dbReference type="SAM" id="Phobius"/>
    </source>
</evidence>
<reference evidence="9" key="1">
    <citation type="journal article" date="2014" name="Int. J. Syst. Evol. Microbiol.">
        <title>Complete genome sequence of Corynebacterium casei LMG S-19264T (=DSM 44701T), isolated from a smear-ripened cheese.</title>
        <authorList>
            <consortium name="US DOE Joint Genome Institute (JGI-PGF)"/>
            <person name="Walter F."/>
            <person name="Albersmeier A."/>
            <person name="Kalinowski J."/>
            <person name="Ruckert C."/>
        </authorList>
    </citation>
    <scope>NUCLEOTIDE SEQUENCE</scope>
    <source>
        <strain evidence="9">JCM 10088</strain>
    </source>
</reference>
<evidence type="ECO:0008006" key="11">
    <source>
        <dbReference type="Google" id="ProtNLM"/>
    </source>
</evidence>
<evidence type="ECO:0000256" key="4">
    <source>
        <dbReference type="ARBA" id="ARBA00023136"/>
    </source>
</evidence>
<feature type="transmembrane region" description="Helical" evidence="5">
    <location>
        <begin position="264"/>
        <end position="292"/>
    </location>
</feature>
<keyword evidence="2 5" id="KW-0812">Transmembrane</keyword>
<feature type="transmembrane region" description="Helical" evidence="5">
    <location>
        <begin position="304"/>
        <end position="325"/>
    </location>
</feature>
<keyword evidence="10" id="KW-1185">Reference proteome</keyword>
<evidence type="ECO:0000313" key="9">
    <source>
        <dbReference type="EMBL" id="GGP21648.1"/>
    </source>
</evidence>
<proteinExistence type="predicted"/>
<feature type="domain" description="NfeD-like C-terminal" evidence="6">
    <location>
        <begin position="378"/>
        <end position="430"/>
    </location>
</feature>
<dbReference type="Gene3D" id="3.90.226.10">
    <property type="entry name" value="2-enoyl-CoA Hydratase, Chain A, domain 1"/>
    <property type="match status" value="1"/>
</dbReference>
<evidence type="ECO:0000259" key="7">
    <source>
        <dbReference type="Pfam" id="PF24961"/>
    </source>
</evidence>